<name>A0A0F4QE51_9GAMM</name>
<proteinExistence type="inferred from homology"/>
<protein>
    <submittedName>
        <fullName evidence="5">ATPase AAA</fullName>
    </submittedName>
</protein>
<keyword evidence="3" id="KW-0067">ATP-binding</keyword>
<accession>A0A0F4QE51</accession>
<dbReference type="OrthoDB" id="8150723at2"/>
<dbReference type="InterPro" id="IPR003593">
    <property type="entry name" value="AAA+_ATPase"/>
</dbReference>
<keyword evidence="2" id="KW-0547">Nucleotide-binding</keyword>
<keyword evidence="6" id="KW-1185">Reference proteome</keyword>
<dbReference type="InterPro" id="IPR002611">
    <property type="entry name" value="IstB_ATP-bd"/>
</dbReference>
<dbReference type="Gene3D" id="3.40.50.300">
    <property type="entry name" value="P-loop containing nucleotide triphosphate hydrolases"/>
    <property type="match status" value="1"/>
</dbReference>
<dbReference type="SUPFAM" id="SSF52540">
    <property type="entry name" value="P-loop containing nucleoside triphosphate hydrolases"/>
    <property type="match status" value="1"/>
</dbReference>
<dbReference type="Pfam" id="PF01695">
    <property type="entry name" value="IstB_IS21"/>
    <property type="match status" value="1"/>
</dbReference>
<dbReference type="InterPro" id="IPR028350">
    <property type="entry name" value="DNAC/IstB-like"/>
</dbReference>
<dbReference type="PATRIC" id="fig|43658.5.peg.4749"/>
<gene>
    <name evidence="5" type="ORF">TW77_22505</name>
</gene>
<dbReference type="AlphaFoldDB" id="A0A0F4QE51"/>
<evidence type="ECO:0000256" key="2">
    <source>
        <dbReference type="ARBA" id="ARBA00022741"/>
    </source>
</evidence>
<feature type="domain" description="AAA+ ATPase" evidence="4">
    <location>
        <begin position="99"/>
        <end position="234"/>
    </location>
</feature>
<evidence type="ECO:0000256" key="1">
    <source>
        <dbReference type="ARBA" id="ARBA00008059"/>
    </source>
</evidence>
<dbReference type="PANTHER" id="PTHR30050:SF4">
    <property type="entry name" value="ATP-BINDING PROTEIN RV3427C IN INSERTION SEQUENCE-RELATED"/>
    <property type="match status" value="1"/>
</dbReference>
<dbReference type="InterPro" id="IPR027417">
    <property type="entry name" value="P-loop_NTPase"/>
</dbReference>
<comment type="similarity">
    <text evidence="1">Belongs to the IS21/IS1162 putative ATP-binding protein family.</text>
</comment>
<dbReference type="PIRSF" id="PIRSF003073">
    <property type="entry name" value="DNAC_TnpB_IstB"/>
    <property type="match status" value="1"/>
</dbReference>
<dbReference type="GO" id="GO:0005524">
    <property type="term" value="F:ATP binding"/>
    <property type="evidence" value="ECO:0007669"/>
    <property type="project" value="UniProtKB-KW"/>
</dbReference>
<evidence type="ECO:0000313" key="6">
    <source>
        <dbReference type="Proteomes" id="UP000033452"/>
    </source>
</evidence>
<dbReference type="PANTHER" id="PTHR30050">
    <property type="entry name" value="CHROMOSOMAL REPLICATION INITIATOR PROTEIN DNAA"/>
    <property type="match status" value="1"/>
</dbReference>
<dbReference type="NCBIfam" id="NF038214">
    <property type="entry name" value="IS21_help_AAA"/>
    <property type="match status" value="1"/>
</dbReference>
<organism evidence="5 6">
    <name type="scientific">Pseudoalteromonas rubra</name>
    <dbReference type="NCBI Taxonomy" id="43658"/>
    <lineage>
        <taxon>Bacteria</taxon>
        <taxon>Pseudomonadati</taxon>
        <taxon>Pseudomonadota</taxon>
        <taxon>Gammaproteobacteria</taxon>
        <taxon>Alteromonadales</taxon>
        <taxon>Pseudoalteromonadaceae</taxon>
        <taxon>Pseudoalteromonas</taxon>
    </lineage>
</organism>
<dbReference type="RefSeq" id="WP_046007209.1">
    <property type="nucleotide sequence ID" value="NZ_JXYA01000069.1"/>
</dbReference>
<dbReference type="EMBL" id="JXYA01000069">
    <property type="protein sequence ID" value="KJZ05524.1"/>
    <property type="molecule type" value="Genomic_DNA"/>
</dbReference>
<sequence>MYKQQVFDKLEGLGLSAAAKRLDSILSSPDSASRPVLDIVADLADAQGAENMRKKLERMLKNAKLKQSSACMEDIDYSPQRGIDKKLIESLCECSWIEKALIIILSGSAGVGKSWLACALANKAIREGFSALYKRCSFLYEEWEIAARDGSISKVRRQLKRPRVIILDDWGMTPLNARNRQDLLDMLEDRAGCGAMIITSQLPVEKWHEYIGEPTAADAIMDRIVHRAHIIQLHGESMRKLHSPIAEENS</sequence>
<dbReference type="GO" id="GO:0006260">
    <property type="term" value="P:DNA replication"/>
    <property type="evidence" value="ECO:0007669"/>
    <property type="project" value="TreeGrafter"/>
</dbReference>
<reference evidence="5 6" key="1">
    <citation type="journal article" date="2015" name="BMC Genomics">
        <title>Genome mining reveals unlocked bioactive potential of marine Gram-negative bacteria.</title>
        <authorList>
            <person name="Machado H."/>
            <person name="Sonnenschein E.C."/>
            <person name="Melchiorsen J."/>
            <person name="Gram L."/>
        </authorList>
    </citation>
    <scope>NUCLEOTIDE SEQUENCE [LARGE SCALE GENOMIC DNA]</scope>
    <source>
        <strain evidence="5 6">S2471</strain>
    </source>
</reference>
<evidence type="ECO:0000256" key="3">
    <source>
        <dbReference type="ARBA" id="ARBA00022840"/>
    </source>
</evidence>
<evidence type="ECO:0000313" key="5">
    <source>
        <dbReference type="EMBL" id="KJZ05524.1"/>
    </source>
</evidence>
<dbReference type="InterPro" id="IPR047661">
    <property type="entry name" value="IstB"/>
</dbReference>
<evidence type="ECO:0000259" key="4">
    <source>
        <dbReference type="SMART" id="SM00382"/>
    </source>
</evidence>
<dbReference type="SMART" id="SM00382">
    <property type="entry name" value="AAA"/>
    <property type="match status" value="1"/>
</dbReference>
<comment type="caution">
    <text evidence="5">The sequence shown here is derived from an EMBL/GenBank/DDBJ whole genome shotgun (WGS) entry which is preliminary data.</text>
</comment>
<dbReference type="Proteomes" id="UP000033452">
    <property type="component" value="Unassembled WGS sequence"/>
</dbReference>
<dbReference type="CDD" id="cd00009">
    <property type="entry name" value="AAA"/>
    <property type="match status" value="1"/>
</dbReference>